<proteinExistence type="predicted"/>
<reference evidence="1 2" key="1">
    <citation type="submission" date="2021-01" db="EMBL/GenBank/DDBJ databases">
        <title>Whole genome shotgun sequence of Actinoplanes couchii NBRC 106145.</title>
        <authorList>
            <person name="Komaki H."/>
            <person name="Tamura T."/>
        </authorList>
    </citation>
    <scope>NUCLEOTIDE SEQUENCE [LARGE SCALE GENOMIC DNA]</scope>
    <source>
        <strain evidence="1 2">NBRC 106145</strain>
    </source>
</reference>
<sequence length="248" mass="27399">MHYVTALAIDWIGDQPALIEVRLPEVNGDEAVILGRAPLLSSGSSLPASRLPAQLDLRCDVVGHDGDHVVLVRLRYGLTDQRGRDTFRVAATAVRPENPREIFDRLLLSHHVHPESLGDVELAWLAFTEFTQTEIDHLDPAAAPDADGFLVQWGRYSWIDRTAALIFTRQLALVTADGPGRWQVSLDMRFPGFHTVPSGDSGLDFTPVGPGRAAALAQIRATIKNLPQLYALWRAVPRRSTLTFERAD</sequence>
<protein>
    <submittedName>
        <fullName evidence="1">Uncharacterized protein</fullName>
    </submittedName>
</protein>
<dbReference type="RefSeq" id="WP_203805480.1">
    <property type="nucleotide sequence ID" value="NZ_BAAAQE010000112.1"/>
</dbReference>
<keyword evidence="2" id="KW-1185">Reference proteome</keyword>
<dbReference type="EMBL" id="BOMG01000097">
    <property type="protein sequence ID" value="GID59403.1"/>
    <property type="molecule type" value="Genomic_DNA"/>
</dbReference>
<organism evidence="1 2">
    <name type="scientific">Actinoplanes couchii</name>
    <dbReference type="NCBI Taxonomy" id="403638"/>
    <lineage>
        <taxon>Bacteria</taxon>
        <taxon>Bacillati</taxon>
        <taxon>Actinomycetota</taxon>
        <taxon>Actinomycetes</taxon>
        <taxon>Micromonosporales</taxon>
        <taxon>Micromonosporaceae</taxon>
        <taxon>Actinoplanes</taxon>
    </lineage>
</organism>
<name>A0ABQ3XLN4_9ACTN</name>
<gene>
    <name evidence="1" type="ORF">Aco03nite_078070</name>
</gene>
<evidence type="ECO:0000313" key="1">
    <source>
        <dbReference type="EMBL" id="GID59403.1"/>
    </source>
</evidence>
<evidence type="ECO:0000313" key="2">
    <source>
        <dbReference type="Proteomes" id="UP000612282"/>
    </source>
</evidence>
<dbReference type="Proteomes" id="UP000612282">
    <property type="component" value="Unassembled WGS sequence"/>
</dbReference>
<comment type="caution">
    <text evidence="1">The sequence shown here is derived from an EMBL/GenBank/DDBJ whole genome shotgun (WGS) entry which is preliminary data.</text>
</comment>
<accession>A0ABQ3XLN4</accession>